<dbReference type="PATRIC" id="fig|1088869.3.peg.1059"/>
<dbReference type="UniPathway" id="UPA00337"/>
<feature type="domain" description="Squalene cyclase C-terminal" evidence="5">
    <location>
        <begin position="333"/>
        <end position="651"/>
    </location>
</feature>
<dbReference type="InterPro" id="IPR032696">
    <property type="entry name" value="SQ_cyclase_C"/>
</dbReference>
<dbReference type="Pfam" id="PF13249">
    <property type="entry name" value="SQHop_cyclase_N"/>
    <property type="match status" value="1"/>
</dbReference>
<dbReference type="Gene3D" id="1.50.10.20">
    <property type="match status" value="2"/>
</dbReference>
<evidence type="ECO:0000256" key="2">
    <source>
        <dbReference type="ARBA" id="ARBA00009755"/>
    </source>
</evidence>
<dbReference type="GO" id="GO:0016866">
    <property type="term" value="F:intramolecular transferase activity"/>
    <property type="evidence" value="ECO:0007669"/>
    <property type="project" value="InterPro"/>
</dbReference>
<reference evidence="7 8" key="1">
    <citation type="submission" date="2011-10" db="EMBL/GenBank/DDBJ databases">
        <title>Genome sequence of Gluconobacter morbifer G707, isolated from Drosophila gut.</title>
        <authorList>
            <person name="Lee W.-J."/>
            <person name="Kim E.-K."/>
        </authorList>
    </citation>
    <scope>NUCLEOTIDE SEQUENCE [LARGE SCALE GENOMIC DNA]</scope>
    <source>
        <strain evidence="7 8">G707</strain>
    </source>
</reference>
<dbReference type="STRING" id="1088869.GMO_10590"/>
<comment type="similarity">
    <text evidence="2">Belongs to the terpene cyclase/mutase family.</text>
</comment>
<keyword evidence="3" id="KW-0677">Repeat</keyword>
<dbReference type="EMBL" id="AGQV01000002">
    <property type="protein sequence ID" value="EHH68289.1"/>
    <property type="molecule type" value="Genomic_DNA"/>
</dbReference>
<dbReference type="Proteomes" id="UP000004949">
    <property type="component" value="Unassembled WGS sequence"/>
</dbReference>
<dbReference type="RefSeq" id="WP_008851208.1">
    <property type="nucleotide sequence ID" value="NZ_AGQV01000002.1"/>
</dbReference>
<dbReference type="PANTHER" id="PTHR11764:SF20">
    <property type="entry name" value="LANOSTEROL SYNTHASE"/>
    <property type="match status" value="1"/>
</dbReference>
<dbReference type="InterPro" id="IPR032697">
    <property type="entry name" value="SQ_cyclase_N"/>
</dbReference>
<dbReference type="SUPFAM" id="SSF48239">
    <property type="entry name" value="Terpenoid cyclases/Protein prenyltransferases"/>
    <property type="match status" value="2"/>
</dbReference>
<sequence>MLIYPDDEVMDDRLSALRSRQPVSPEVLEKVIQDALGVVGDQQQEDGYWDFELATDAGTSADYVLLEHYLGRVDPERQQRIAVHLRRLQGHHGGWSLYHGGGFNLSSSVKAYFALKLMGDDPDTPHMRRARVAIIDHGGAARVNVFTRFQLALFGQVPWQAVPVMPVEVMLLPQSALFSIWNISCWSRTVMVPLMVLGALRPEAVKLCGDGVRELFVRNPAKVTDWLRSGDHSAWAQLFRRGDRILRPLVSRIPGKLHRQAIRAALDFIEPRLGPEGLGGTCSASSAALVMYRALGVADDDPRVRTLWQALQTLLVTRKNETHCQPFMTSARDTALSGLAVLEASVTLSEDARADTMRALQKSARWLRDRQILEKRGDWAVHAPAARPGGWAFQGRNEYYPDLDDTALIGMLLQRLDPLASRDAVEHAREWILGMQVADGGWETFDASNAHDLLDHVPFAEQGLLQDEPVADVTARCISFLCQAGDPDDRHAIGKALVFLRAAQQPEGCWSGRWGVNYIYGTWTVLCALNVAGVPHSDPMVKRAVTWLEDVQRQDGGWGEDCESYEGGSAGVFRQSIPSQTAWALLALMATGQRDSEATRRGVSYLVSSRNRTGVWEEDHSTAVIVPRRSYLRHDGYRQFFPLMALARYRNLTVNQSDYVEYGY</sequence>
<dbReference type="InterPro" id="IPR018333">
    <property type="entry name" value="Squalene_cyclase"/>
</dbReference>
<evidence type="ECO:0000259" key="6">
    <source>
        <dbReference type="Pfam" id="PF13249"/>
    </source>
</evidence>
<dbReference type="GO" id="GO:0016104">
    <property type="term" value="P:triterpenoid biosynthetic process"/>
    <property type="evidence" value="ECO:0007669"/>
    <property type="project" value="InterPro"/>
</dbReference>
<dbReference type="InterPro" id="IPR008930">
    <property type="entry name" value="Terpenoid_cyclase/PrenylTrfase"/>
</dbReference>
<evidence type="ECO:0000256" key="1">
    <source>
        <dbReference type="ARBA" id="ARBA00004999"/>
    </source>
</evidence>
<comment type="pathway">
    <text evidence="1">Secondary metabolite biosynthesis; hopanoid biosynthesis.</text>
</comment>
<proteinExistence type="inferred from homology"/>
<organism evidence="7 8">
    <name type="scientific">Gluconobacter morbifer G707</name>
    <dbReference type="NCBI Taxonomy" id="1088869"/>
    <lineage>
        <taxon>Bacteria</taxon>
        <taxon>Pseudomonadati</taxon>
        <taxon>Pseudomonadota</taxon>
        <taxon>Alphaproteobacteria</taxon>
        <taxon>Acetobacterales</taxon>
        <taxon>Acetobacteraceae</taxon>
        <taxon>Gluconobacter</taxon>
    </lineage>
</organism>
<dbReference type="NCBIfam" id="TIGR01507">
    <property type="entry name" value="hopene_cyclase"/>
    <property type="match status" value="1"/>
</dbReference>
<evidence type="ECO:0000313" key="8">
    <source>
        <dbReference type="Proteomes" id="UP000004949"/>
    </source>
</evidence>
<keyword evidence="8" id="KW-1185">Reference proteome</keyword>
<dbReference type="NCBIfam" id="TIGR01787">
    <property type="entry name" value="squalene_cyclas"/>
    <property type="match status" value="1"/>
</dbReference>
<accession>G6XHR5</accession>
<dbReference type="PANTHER" id="PTHR11764">
    <property type="entry name" value="TERPENE CYCLASE/MUTASE FAMILY MEMBER"/>
    <property type="match status" value="1"/>
</dbReference>
<dbReference type="AlphaFoldDB" id="G6XHR5"/>
<evidence type="ECO:0000259" key="5">
    <source>
        <dbReference type="Pfam" id="PF13243"/>
    </source>
</evidence>
<gene>
    <name evidence="7" type="ORF">GMO_10590</name>
</gene>
<feature type="domain" description="Squalene cyclase N-terminal" evidence="6">
    <location>
        <begin position="34"/>
        <end position="319"/>
    </location>
</feature>
<dbReference type="OrthoDB" id="9758578at2"/>
<comment type="caution">
    <text evidence="7">The sequence shown here is derived from an EMBL/GenBank/DDBJ whole genome shotgun (WGS) entry which is preliminary data.</text>
</comment>
<keyword evidence="4" id="KW-0413">Isomerase</keyword>
<dbReference type="Pfam" id="PF13243">
    <property type="entry name" value="SQHop_cyclase_C"/>
    <property type="match status" value="1"/>
</dbReference>
<evidence type="ECO:0000256" key="3">
    <source>
        <dbReference type="ARBA" id="ARBA00022737"/>
    </source>
</evidence>
<dbReference type="eggNOG" id="COG1657">
    <property type="taxonomic scope" value="Bacteria"/>
</dbReference>
<evidence type="ECO:0000256" key="4">
    <source>
        <dbReference type="ARBA" id="ARBA00023235"/>
    </source>
</evidence>
<evidence type="ECO:0000313" key="7">
    <source>
        <dbReference type="EMBL" id="EHH68289.1"/>
    </source>
</evidence>
<protein>
    <submittedName>
        <fullName evidence="7">Squalene-hopene cyclase</fullName>
    </submittedName>
</protein>
<dbReference type="InterPro" id="IPR006400">
    <property type="entry name" value="Hopene-cyclase"/>
</dbReference>
<dbReference type="GO" id="GO:0005811">
    <property type="term" value="C:lipid droplet"/>
    <property type="evidence" value="ECO:0007669"/>
    <property type="project" value="InterPro"/>
</dbReference>
<name>G6XHR5_9PROT</name>